<evidence type="ECO:0000313" key="2">
    <source>
        <dbReference type="Proteomes" id="UP001058074"/>
    </source>
</evidence>
<dbReference type="Proteomes" id="UP001058074">
    <property type="component" value="Unassembled WGS sequence"/>
</dbReference>
<protein>
    <submittedName>
        <fullName evidence="1">DNA replication protein DnaC</fullName>
    </submittedName>
</protein>
<name>A0ACB5RHA2_9CLOT</name>
<accession>A0ACB5RHA2</accession>
<evidence type="ECO:0000313" key="1">
    <source>
        <dbReference type="EMBL" id="GKX68470.1"/>
    </source>
</evidence>
<dbReference type="EMBL" id="BROD01000001">
    <property type="protein sequence ID" value="GKX68470.1"/>
    <property type="molecule type" value="Genomic_DNA"/>
</dbReference>
<proteinExistence type="predicted"/>
<gene>
    <name evidence="1" type="ORF">rsdtw13_37280</name>
</gene>
<comment type="caution">
    <text evidence="1">The sequence shown here is derived from an EMBL/GenBank/DDBJ whole genome shotgun (WGS) entry which is preliminary data.</text>
</comment>
<keyword evidence="2" id="KW-1185">Reference proteome</keyword>
<reference evidence="1" key="1">
    <citation type="journal article" date="2025" name="Int. J. Syst. Evol. Microbiol.">
        <title>Inconstantimicrobium mannanitabidum sp. nov., a novel member of the family Clostridiaceae isolated from anoxic soil under the treatment of reductive soil disinfestation.</title>
        <authorList>
            <person name="Ueki A."/>
            <person name="Tonouchi A."/>
            <person name="Honma S."/>
            <person name="Kaku N."/>
            <person name="Ueki K."/>
        </authorList>
    </citation>
    <scope>NUCLEOTIDE SEQUENCE</scope>
    <source>
        <strain evidence="1">TW13</strain>
    </source>
</reference>
<organism evidence="1 2">
    <name type="scientific">Inconstantimicrobium mannanitabidum</name>
    <dbReference type="NCBI Taxonomy" id="1604901"/>
    <lineage>
        <taxon>Bacteria</taxon>
        <taxon>Bacillati</taxon>
        <taxon>Bacillota</taxon>
        <taxon>Clostridia</taxon>
        <taxon>Eubacteriales</taxon>
        <taxon>Clostridiaceae</taxon>
        <taxon>Inconstantimicrobium</taxon>
    </lineage>
</organism>
<sequence length="326" mass="38055">MIKGYKSQLMDYYEKIRNDEIKALNNRKKEISDKYPQIIAIDNEIGKLSIKLSLTIIKNSDNVQETLEELKDKITDLRVRKAELLVQHNYPQDYLMLRYQCEACKDTGYIGTKKCSCFYKQLVKIYYKNSQLSDALQTNNFTNFNVEYYTTHKLGDEKFSPRKNIETILNYVLKDYIPNFNSHNDNLLFYGNSGTGKTFMSHCIAKELLDKGFLVTYRTSDELIKNLKQITFEGDTALEDLLINCDLLIIDDLGAEQITDFSVTEFFTFLNKKLLGKKKMLISTNLTLPQLSKSYTERITSRLFGSFKLQKFYTEDIRVKKNLSKK</sequence>